<gene>
    <name evidence="2" type="ORF">METZ01_LOCUS181492</name>
</gene>
<keyword evidence="1" id="KW-0472">Membrane</keyword>
<proteinExistence type="predicted"/>
<evidence type="ECO:0008006" key="3">
    <source>
        <dbReference type="Google" id="ProtNLM"/>
    </source>
</evidence>
<dbReference type="EMBL" id="UINC01035744">
    <property type="protein sequence ID" value="SVB28638.1"/>
    <property type="molecule type" value="Genomic_DNA"/>
</dbReference>
<dbReference type="Pfam" id="PF06240">
    <property type="entry name" value="COXG"/>
    <property type="match status" value="1"/>
</dbReference>
<sequence length="207" mass="22585">MKFRQEFRVPEPLSKVWLFFEEPLRVAECIPGFEKAVSLEDNSYSVRATQKLGPMSATFEARIRITEQIHEERIKFNATGKAVRGAAGNFRSQNTVILTPSGDETCVLIEGEAALAGVLGTVGNSIINKQVAKVTAEFSSNLERMISGGNKPEPLPKIAIRKTNVTASDPTPQIKAQPQRDPWAKATAILSAAAVIIGLVILWRISV</sequence>
<evidence type="ECO:0000256" key="1">
    <source>
        <dbReference type="SAM" id="Phobius"/>
    </source>
</evidence>
<keyword evidence="1" id="KW-1133">Transmembrane helix</keyword>
<accession>A0A382CR56</accession>
<evidence type="ECO:0000313" key="2">
    <source>
        <dbReference type="EMBL" id="SVB28638.1"/>
    </source>
</evidence>
<protein>
    <recommendedName>
        <fullName evidence="3">Carbon monoxide dehydrogenase subunit G</fullName>
    </recommendedName>
</protein>
<dbReference type="Gene3D" id="3.30.530.20">
    <property type="match status" value="1"/>
</dbReference>
<dbReference type="AlphaFoldDB" id="A0A382CR56"/>
<organism evidence="2">
    <name type="scientific">marine metagenome</name>
    <dbReference type="NCBI Taxonomy" id="408172"/>
    <lineage>
        <taxon>unclassified sequences</taxon>
        <taxon>metagenomes</taxon>
        <taxon>ecological metagenomes</taxon>
    </lineage>
</organism>
<dbReference type="SUPFAM" id="SSF55961">
    <property type="entry name" value="Bet v1-like"/>
    <property type="match status" value="1"/>
</dbReference>
<name>A0A382CR56_9ZZZZ</name>
<dbReference type="PANTHER" id="PTHR38588:SF1">
    <property type="entry name" value="BLL0334 PROTEIN"/>
    <property type="match status" value="1"/>
</dbReference>
<reference evidence="2" key="1">
    <citation type="submission" date="2018-05" db="EMBL/GenBank/DDBJ databases">
        <authorList>
            <person name="Lanie J.A."/>
            <person name="Ng W.-L."/>
            <person name="Kazmierczak K.M."/>
            <person name="Andrzejewski T.M."/>
            <person name="Davidsen T.M."/>
            <person name="Wayne K.J."/>
            <person name="Tettelin H."/>
            <person name="Glass J.I."/>
            <person name="Rusch D."/>
            <person name="Podicherti R."/>
            <person name="Tsui H.-C.T."/>
            <person name="Winkler M.E."/>
        </authorList>
    </citation>
    <scope>NUCLEOTIDE SEQUENCE</scope>
</reference>
<dbReference type="InterPro" id="IPR023393">
    <property type="entry name" value="START-like_dom_sf"/>
</dbReference>
<dbReference type="InterPro" id="IPR010419">
    <property type="entry name" value="CO_DH_gsu"/>
</dbReference>
<feature type="transmembrane region" description="Helical" evidence="1">
    <location>
        <begin position="183"/>
        <end position="205"/>
    </location>
</feature>
<keyword evidence="1" id="KW-0812">Transmembrane</keyword>
<dbReference type="PANTHER" id="PTHR38588">
    <property type="entry name" value="BLL0334 PROTEIN"/>
    <property type="match status" value="1"/>
</dbReference>